<name>A0A9X6NJV6_HYPEX</name>
<evidence type="ECO:0000313" key="4">
    <source>
        <dbReference type="Proteomes" id="UP000192578"/>
    </source>
</evidence>
<evidence type="ECO:0000259" key="2">
    <source>
        <dbReference type="PROSITE" id="PS50853"/>
    </source>
</evidence>
<keyword evidence="4" id="KW-1185">Reference proteome</keyword>
<dbReference type="AlphaFoldDB" id="A0A9X6NJV6"/>
<feature type="chain" id="PRO_5040725174" description="Fibronectin type-III domain-containing protein" evidence="1">
    <location>
        <begin position="23"/>
        <end position="93"/>
    </location>
</feature>
<dbReference type="Gene3D" id="2.60.40.10">
    <property type="entry name" value="Immunoglobulins"/>
    <property type="match status" value="1"/>
</dbReference>
<accession>A0A9X6NJV6</accession>
<dbReference type="Proteomes" id="UP000192578">
    <property type="component" value="Unassembled WGS sequence"/>
</dbReference>
<dbReference type="PROSITE" id="PS50853">
    <property type="entry name" value="FN3"/>
    <property type="match status" value="1"/>
</dbReference>
<protein>
    <recommendedName>
        <fullName evidence="2">Fibronectin type-III domain-containing protein</fullName>
    </recommendedName>
</protein>
<evidence type="ECO:0000256" key="1">
    <source>
        <dbReference type="SAM" id="SignalP"/>
    </source>
</evidence>
<evidence type="ECO:0000313" key="3">
    <source>
        <dbReference type="EMBL" id="OWA55497.1"/>
    </source>
</evidence>
<organism evidence="3 4">
    <name type="scientific">Hypsibius exemplaris</name>
    <name type="common">Freshwater tardigrade</name>
    <dbReference type="NCBI Taxonomy" id="2072580"/>
    <lineage>
        <taxon>Eukaryota</taxon>
        <taxon>Metazoa</taxon>
        <taxon>Ecdysozoa</taxon>
        <taxon>Tardigrada</taxon>
        <taxon>Eutardigrada</taxon>
        <taxon>Parachela</taxon>
        <taxon>Hypsibioidea</taxon>
        <taxon>Hypsibiidae</taxon>
        <taxon>Hypsibius</taxon>
    </lineage>
</organism>
<dbReference type="InterPro" id="IPR036116">
    <property type="entry name" value="FN3_sf"/>
</dbReference>
<sequence>MFVALLLTTVLLLATQYGTVCGCNVVGDLKVTDITADKASLTWSTNHRCTAMGTSLMYEVDLRQTNGKKWTNSSVPFFQTDFALTGTLSSSNF</sequence>
<feature type="signal peptide" evidence="1">
    <location>
        <begin position="1"/>
        <end position="22"/>
    </location>
</feature>
<dbReference type="EMBL" id="MTYJ01000865">
    <property type="protein sequence ID" value="OWA55497.1"/>
    <property type="molecule type" value="Genomic_DNA"/>
</dbReference>
<dbReference type="InterPro" id="IPR003961">
    <property type="entry name" value="FN3_dom"/>
</dbReference>
<gene>
    <name evidence="3" type="ORF">BV898_19883</name>
</gene>
<dbReference type="SUPFAM" id="SSF49265">
    <property type="entry name" value="Fibronectin type III"/>
    <property type="match status" value="1"/>
</dbReference>
<comment type="caution">
    <text evidence="3">The sequence shown here is derived from an EMBL/GenBank/DDBJ whole genome shotgun (WGS) entry which is preliminary data.</text>
</comment>
<feature type="domain" description="Fibronectin type-III" evidence="2">
    <location>
        <begin position="25"/>
        <end position="93"/>
    </location>
</feature>
<dbReference type="CDD" id="cd00063">
    <property type="entry name" value="FN3"/>
    <property type="match status" value="1"/>
</dbReference>
<reference evidence="4" key="1">
    <citation type="submission" date="2017-01" db="EMBL/GenBank/DDBJ databases">
        <title>Comparative genomics of anhydrobiosis in the tardigrade Hypsibius dujardini.</title>
        <authorList>
            <person name="Yoshida Y."/>
            <person name="Koutsovoulos G."/>
            <person name="Laetsch D."/>
            <person name="Stevens L."/>
            <person name="Kumar S."/>
            <person name="Horikawa D."/>
            <person name="Ishino K."/>
            <person name="Komine S."/>
            <person name="Tomita M."/>
            <person name="Blaxter M."/>
            <person name="Arakawa K."/>
        </authorList>
    </citation>
    <scope>NUCLEOTIDE SEQUENCE [LARGE SCALE GENOMIC DNA]</scope>
    <source>
        <strain evidence="4">Z151</strain>
    </source>
</reference>
<dbReference type="InterPro" id="IPR013783">
    <property type="entry name" value="Ig-like_fold"/>
</dbReference>
<keyword evidence="1" id="KW-0732">Signal</keyword>
<proteinExistence type="predicted"/>